<reference evidence="3 4" key="1">
    <citation type="submission" date="2014-04" db="EMBL/GenBank/DDBJ databases">
        <authorList>
            <consortium name="DOE Joint Genome Institute"/>
            <person name="Kuo A."/>
            <person name="Kohler A."/>
            <person name="Costa M.D."/>
            <person name="Nagy L.G."/>
            <person name="Floudas D."/>
            <person name="Copeland A."/>
            <person name="Barry K.W."/>
            <person name="Cichocki N."/>
            <person name="Veneault-Fourrey C."/>
            <person name="LaButti K."/>
            <person name="Lindquist E.A."/>
            <person name="Lipzen A."/>
            <person name="Lundell T."/>
            <person name="Morin E."/>
            <person name="Murat C."/>
            <person name="Sun H."/>
            <person name="Tunlid A."/>
            <person name="Henrissat B."/>
            <person name="Grigoriev I.V."/>
            <person name="Hibbett D.S."/>
            <person name="Martin F."/>
            <person name="Nordberg H.P."/>
            <person name="Cantor M.N."/>
            <person name="Hua S.X."/>
        </authorList>
    </citation>
    <scope>NUCLEOTIDE SEQUENCE [LARGE SCALE GENOMIC DNA]</scope>
    <source>
        <strain evidence="3 4">Marx 270</strain>
    </source>
</reference>
<keyword evidence="2" id="KW-0472">Membrane</keyword>
<keyword evidence="4" id="KW-1185">Reference proteome</keyword>
<dbReference type="OrthoDB" id="3270653at2759"/>
<sequence length="334" mass="36278">MNAVAARSRPRRRFMLPGTSQTTTIIVVVVCAIGVLALLYVFFRLTRRCWGRKSVPLPPVQPIAYERQQLAQLAERNAMSLTPTYPSRFSTPEDFSPCGSDFSLPPNREYISSPSSSCRLSPLLDTLPSGNVILTDFPTLSPSNGQAGERLVPRASMYDGRRNSGSSVGSGSLRPPSTIHSSTSPYGPSRVARRSHLQSITSHHSTNTRHTIVGLPHSRHSPVQIVLPTPLAPAMAPYLSGSRSSENIRDLSAAESRGRTRLSVADPWTHTLHQFGSDGHLYSTRAAVRRPATASLSRLKDPSSTHHITPGPRDPPVFPSSPLVPVEHNARGPP</sequence>
<feature type="region of interest" description="Disordered" evidence="1">
    <location>
        <begin position="155"/>
        <end position="217"/>
    </location>
</feature>
<feature type="transmembrane region" description="Helical" evidence="2">
    <location>
        <begin position="20"/>
        <end position="43"/>
    </location>
</feature>
<gene>
    <name evidence="3" type="ORF">M404DRAFT_670233</name>
</gene>
<dbReference type="InParanoid" id="A0A0C3NNJ6"/>
<feature type="region of interest" description="Disordered" evidence="1">
    <location>
        <begin position="292"/>
        <end position="334"/>
    </location>
</feature>
<dbReference type="HOGENOM" id="CLU_831875_0_0_1"/>
<keyword evidence="2" id="KW-1133">Transmembrane helix</keyword>
<evidence type="ECO:0000256" key="2">
    <source>
        <dbReference type="SAM" id="Phobius"/>
    </source>
</evidence>
<proteinExistence type="predicted"/>
<dbReference type="EMBL" id="KN831982">
    <property type="protein sequence ID" value="KIO02445.1"/>
    <property type="molecule type" value="Genomic_DNA"/>
</dbReference>
<evidence type="ECO:0000313" key="4">
    <source>
        <dbReference type="Proteomes" id="UP000054217"/>
    </source>
</evidence>
<reference evidence="4" key="2">
    <citation type="submission" date="2015-01" db="EMBL/GenBank/DDBJ databases">
        <title>Evolutionary Origins and Diversification of the Mycorrhizal Mutualists.</title>
        <authorList>
            <consortium name="DOE Joint Genome Institute"/>
            <consortium name="Mycorrhizal Genomics Consortium"/>
            <person name="Kohler A."/>
            <person name="Kuo A."/>
            <person name="Nagy L.G."/>
            <person name="Floudas D."/>
            <person name="Copeland A."/>
            <person name="Barry K.W."/>
            <person name="Cichocki N."/>
            <person name="Veneault-Fourrey C."/>
            <person name="LaButti K."/>
            <person name="Lindquist E.A."/>
            <person name="Lipzen A."/>
            <person name="Lundell T."/>
            <person name="Morin E."/>
            <person name="Murat C."/>
            <person name="Riley R."/>
            <person name="Ohm R."/>
            <person name="Sun H."/>
            <person name="Tunlid A."/>
            <person name="Henrissat B."/>
            <person name="Grigoriev I.V."/>
            <person name="Hibbett D.S."/>
            <person name="Martin F."/>
        </authorList>
    </citation>
    <scope>NUCLEOTIDE SEQUENCE [LARGE SCALE GENOMIC DNA]</scope>
    <source>
        <strain evidence="4">Marx 270</strain>
    </source>
</reference>
<evidence type="ECO:0000256" key="1">
    <source>
        <dbReference type="SAM" id="MobiDB-lite"/>
    </source>
</evidence>
<dbReference type="Proteomes" id="UP000054217">
    <property type="component" value="Unassembled WGS sequence"/>
</dbReference>
<keyword evidence="2" id="KW-0812">Transmembrane</keyword>
<name>A0A0C3NNJ6_PISTI</name>
<accession>A0A0C3NNJ6</accession>
<protein>
    <submittedName>
        <fullName evidence="3">Uncharacterized protein</fullName>
    </submittedName>
</protein>
<organism evidence="3 4">
    <name type="scientific">Pisolithus tinctorius Marx 270</name>
    <dbReference type="NCBI Taxonomy" id="870435"/>
    <lineage>
        <taxon>Eukaryota</taxon>
        <taxon>Fungi</taxon>
        <taxon>Dikarya</taxon>
        <taxon>Basidiomycota</taxon>
        <taxon>Agaricomycotina</taxon>
        <taxon>Agaricomycetes</taxon>
        <taxon>Agaricomycetidae</taxon>
        <taxon>Boletales</taxon>
        <taxon>Sclerodermatineae</taxon>
        <taxon>Pisolithaceae</taxon>
        <taxon>Pisolithus</taxon>
    </lineage>
</organism>
<feature type="compositionally biased region" description="Polar residues" evidence="1">
    <location>
        <begin position="197"/>
        <end position="210"/>
    </location>
</feature>
<dbReference type="AlphaFoldDB" id="A0A0C3NNJ6"/>
<evidence type="ECO:0000313" key="3">
    <source>
        <dbReference type="EMBL" id="KIO02445.1"/>
    </source>
</evidence>